<name>A0A397TXT6_9GLOM</name>
<feature type="transmembrane region" description="Helical" evidence="1">
    <location>
        <begin position="6"/>
        <end position="25"/>
    </location>
</feature>
<keyword evidence="1" id="KW-0812">Transmembrane</keyword>
<evidence type="ECO:0000313" key="3">
    <source>
        <dbReference type="Proteomes" id="UP000266673"/>
    </source>
</evidence>
<gene>
    <name evidence="2" type="ORF">C2G38_2124569</name>
</gene>
<sequence length="101" mass="12328">MILLMLSEYFIYLWLLVLLYAGIVLQYGPFVFYMYFPLLGFLYIYVLCGSFSYNLFFFLFFFLFILLFILVLVYLIFLLILNLLSLPNFKWRDLYLINLKC</sequence>
<accession>A0A397TXT6</accession>
<feature type="transmembrane region" description="Helical" evidence="1">
    <location>
        <begin position="32"/>
        <end position="53"/>
    </location>
</feature>
<feature type="transmembrane region" description="Helical" evidence="1">
    <location>
        <begin position="59"/>
        <end position="84"/>
    </location>
</feature>
<keyword evidence="1" id="KW-0472">Membrane</keyword>
<dbReference type="AlphaFoldDB" id="A0A397TXT6"/>
<comment type="caution">
    <text evidence="2">The sequence shown here is derived from an EMBL/GenBank/DDBJ whole genome shotgun (WGS) entry which is preliminary data.</text>
</comment>
<dbReference type="Proteomes" id="UP000266673">
    <property type="component" value="Unassembled WGS sequence"/>
</dbReference>
<reference evidence="2 3" key="1">
    <citation type="submission" date="2018-06" db="EMBL/GenBank/DDBJ databases">
        <title>Comparative genomics reveals the genomic features of Rhizophagus irregularis, R. cerebriforme, R. diaphanum and Gigaspora rosea, and their symbiotic lifestyle signature.</title>
        <authorList>
            <person name="Morin E."/>
            <person name="San Clemente H."/>
            <person name="Chen E.C.H."/>
            <person name="De La Providencia I."/>
            <person name="Hainaut M."/>
            <person name="Kuo A."/>
            <person name="Kohler A."/>
            <person name="Murat C."/>
            <person name="Tang N."/>
            <person name="Roy S."/>
            <person name="Loubradou J."/>
            <person name="Henrissat B."/>
            <person name="Grigoriev I.V."/>
            <person name="Corradi N."/>
            <person name="Roux C."/>
            <person name="Martin F.M."/>
        </authorList>
    </citation>
    <scope>NUCLEOTIDE SEQUENCE [LARGE SCALE GENOMIC DNA]</scope>
    <source>
        <strain evidence="2 3">DAOM 194757</strain>
    </source>
</reference>
<organism evidence="2 3">
    <name type="scientific">Gigaspora rosea</name>
    <dbReference type="NCBI Taxonomy" id="44941"/>
    <lineage>
        <taxon>Eukaryota</taxon>
        <taxon>Fungi</taxon>
        <taxon>Fungi incertae sedis</taxon>
        <taxon>Mucoromycota</taxon>
        <taxon>Glomeromycotina</taxon>
        <taxon>Glomeromycetes</taxon>
        <taxon>Diversisporales</taxon>
        <taxon>Gigasporaceae</taxon>
        <taxon>Gigaspora</taxon>
    </lineage>
</organism>
<dbReference type="EMBL" id="QKWP01002600">
    <property type="protein sequence ID" value="RIB02744.1"/>
    <property type="molecule type" value="Genomic_DNA"/>
</dbReference>
<evidence type="ECO:0000313" key="2">
    <source>
        <dbReference type="EMBL" id="RIB02744.1"/>
    </source>
</evidence>
<evidence type="ECO:0000256" key="1">
    <source>
        <dbReference type="SAM" id="Phobius"/>
    </source>
</evidence>
<keyword evidence="3" id="KW-1185">Reference proteome</keyword>
<protein>
    <submittedName>
        <fullName evidence="2">Uncharacterized protein</fullName>
    </submittedName>
</protein>
<keyword evidence="1" id="KW-1133">Transmembrane helix</keyword>
<proteinExistence type="predicted"/>